<evidence type="ECO:0000259" key="6">
    <source>
        <dbReference type="Pfam" id="PF12325"/>
    </source>
</evidence>
<dbReference type="Proteomes" id="UP000095300">
    <property type="component" value="Unassembled WGS sequence"/>
</dbReference>
<dbReference type="PANTHER" id="PTHR46515">
    <property type="entry name" value="TATA ELEMENT MODULATORY FACTOR TMF1"/>
    <property type="match status" value="1"/>
</dbReference>
<name>A0A1I8NUV1_STOCA</name>
<proteinExistence type="predicted"/>
<keyword evidence="3 4" id="KW-0175">Coiled coil</keyword>
<comment type="subcellular location">
    <subcellularLocation>
        <location evidence="1">Golgi apparatus</location>
    </subcellularLocation>
</comment>
<dbReference type="PANTHER" id="PTHR46515:SF1">
    <property type="entry name" value="TATA ELEMENT MODULATORY FACTOR"/>
    <property type="match status" value="1"/>
</dbReference>
<evidence type="ECO:0000256" key="1">
    <source>
        <dbReference type="ARBA" id="ARBA00004555"/>
    </source>
</evidence>
<feature type="domain" description="TATA element modulatory factor 1 TATA binding" evidence="6">
    <location>
        <begin position="804"/>
        <end position="911"/>
    </location>
</feature>
<keyword evidence="2" id="KW-0333">Golgi apparatus</keyword>
<dbReference type="KEGG" id="scac:106093081"/>
<dbReference type="Pfam" id="PF12329">
    <property type="entry name" value="TMF_DNA_bd"/>
    <property type="match status" value="1"/>
</dbReference>
<feature type="compositionally biased region" description="Polar residues" evidence="5">
    <location>
        <begin position="228"/>
        <end position="276"/>
    </location>
</feature>
<evidence type="ECO:0000313" key="8">
    <source>
        <dbReference type="Proteomes" id="UP000095300"/>
    </source>
</evidence>
<evidence type="ECO:0000256" key="4">
    <source>
        <dbReference type="SAM" id="Coils"/>
    </source>
</evidence>
<dbReference type="Pfam" id="PF12325">
    <property type="entry name" value="TMF_TATA_bd"/>
    <property type="match status" value="1"/>
</dbReference>
<dbReference type="GO" id="GO:0005794">
    <property type="term" value="C:Golgi apparatus"/>
    <property type="evidence" value="ECO:0007669"/>
    <property type="project" value="UniProtKB-SubCell"/>
</dbReference>
<feature type="coiled-coil region" evidence="4">
    <location>
        <begin position="347"/>
        <end position="495"/>
    </location>
</feature>
<dbReference type="InterPro" id="IPR022092">
    <property type="entry name" value="TMF_DNA-bd"/>
</dbReference>
<gene>
    <name evidence="7" type="primary">106093081</name>
</gene>
<dbReference type="EnsemblMetazoa" id="SCAU002237-RA">
    <property type="protein sequence ID" value="SCAU002237-PA"/>
    <property type="gene ID" value="SCAU002237"/>
</dbReference>
<organism evidence="7 8">
    <name type="scientific">Stomoxys calcitrans</name>
    <name type="common">Stable fly</name>
    <name type="synonym">Conops calcitrans</name>
    <dbReference type="NCBI Taxonomy" id="35570"/>
    <lineage>
        <taxon>Eukaryota</taxon>
        <taxon>Metazoa</taxon>
        <taxon>Ecdysozoa</taxon>
        <taxon>Arthropoda</taxon>
        <taxon>Hexapoda</taxon>
        <taxon>Insecta</taxon>
        <taxon>Pterygota</taxon>
        <taxon>Neoptera</taxon>
        <taxon>Endopterygota</taxon>
        <taxon>Diptera</taxon>
        <taxon>Brachycera</taxon>
        <taxon>Muscomorpha</taxon>
        <taxon>Muscoidea</taxon>
        <taxon>Muscidae</taxon>
        <taxon>Stomoxys</taxon>
    </lineage>
</organism>
<feature type="coiled-coil region" evidence="4">
    <location>
        <begin position="525"/>
        <end position="584"/>
    </location>
</feature>
<evidence type="ECO:0000313" key="7">
    <source>
        <dbReference type="EnsemblMetazoa" id="SCAU002237-PA"/>
    </source>
</evidence>
<dbReference type="InterPro" id="IPR052602">
    <property type="entry name" value="Growth_transcription_reg"/>
</dbReference>
<feature type="coiled-coil region" evidence="4">
    <location>
        <begin position="824"/>
        <end position="910"/>
    </location>
</feature>
<dbReference type="STRING" id="35570.A0A1I8NUV1"/>
<accession>A0A1I8NUV1</accession>
<dbReference type="VEuPathDB" id="VectorBase:SCAU002237"/>
<dbReference type="InterPro" id="IPR022091">
    <property type="entry name" value="TMF_TATA-bd"/>
</dbReference>
<dbReference type="GO" id="GO:0005783">
    <property type="term" value="C:endoplasmic reticulum"/>
    <property type="evidence" value="ECO:0007669"/>
    <property type="project" value="TreeGrafter"/>
</dbReference>
<evidence type="ECO:0000256" key="5">
    <source>
        <dbReference type="SAM" id="MobiDB-lite"/>
    </source>
</evidence>
<feature type="coiled-coil region" evidence="4">
    <location>
        <begin position="628"/>
        <end position="712"/>
    </location>
</feature>
<keyword evidence="8" id="KW-1185">Reference proteome</keyword>
<evidence type="ECO:0000256" key="2">
    <source>
        <dbReference type="ARBA" id="ARBA00023034"/>
    </source>
</evidence>
<dbReference type="OrthoDB" id="74178at2759"/>
<evidence type="ECO:0000256" key="3">
    <source>
        <dbReference type="ARBA" id="ARBA00023054"/>
    </source>
</evidence>
<sequence>MSWFDTKNFATLASKALKEAQKKIDKVLDIQEEDLLAEDGSSNPNNTSNPVESCDDIVITTVKNTGNAEPQFQSMNKETEINTPAFESDQYSLDQAMSEDHVSPEVDVSDNLKTDIDVNLPDISSESIVIINAEDNKLEYSEKNHLQDPSQTISLNEDVGRRIFTQSREDIAYELQAIDSDSTQSFEDVQIQSAKCVDEHDKKISTRPRKNCKSDITSAHTSNDEMETATSSDIEIISNPNGDGSSTASNTTRTSPSKIEKMSGSNTAVKTNSCISKSGHCREPSEISILSIDSPSEDEVEKLLKRISELNGIIEARELSLLQSEQHNSQLQERNNELMSLVGMQPSEEYTKRLSALEKKFQNCIRERDALRTEIKELQMKMPKNDLTDALAESQCMVAELRQEGEKLSKEILQQSNIIKKLRSKEKTLEVQLKTTKDQYISTNEEVERLKKTLSAKEDVERTQIEAVHKMSSENQRIDKENSLLRSKLDDTQQKLNTLQCSFDAVKCELQQRSKQQSDLSRTTMQTVEKEKLQILAEKEELERQLQEFSDKLRSSEIAAMKREQQLREENRHILDRLEAAELRAETCTQEISQSTIPLIRHLESLQQTLNQRTNKWNKDEKCLLAKLETCQERLQTLENIEETSKRKIDALKSRCQETEEKLAQAVIQEEKTKIALQLDLNQKEMEHNRKLSEALLELEKSKTKIKVLEDLQYQQYIDDAESKRSASVECLHKEREQSVTSMIELNHPLATDGNRNSPAASTTGYSLEDGGSIDWQQQEDDLDCMTHGRSLHGQGVNFHYVSNNTANNYEYLQSMLKQRDGELAQAQWELSRIQAEKSVLQEELSQLSIEMENIKEKLSSYELMEESFNDLQTRYDALLQMYGEKVERCEELELDLKECKEAYKIQIQELLAKLKT</sequence>
<dbReference type="AlphaFoldDB" id="A0A1I8NUV1"/>
<reference evidence="7" key="1">
    <citation type="submission" date="2020-05" db="UniProtKB">
        <authorList>
            <consortium name="EnsemblMetazoa"/>
        </authorList>
    </citation>
    <scope>IDENTIFICATION</scope>
    <source>
        <strain evidence="7">USDA</strain>
    </source>
</reference>
<feature type="region of interest" description="Disordered" evidence="5">
    <location>
        <begin position="200"/>
        <end position="280"/>
    </location>
</feature>
<protein>
    <recommendedName>
        <fullName evidence="6">TATA element modulatory factor 1 TATA binding domain-containing protein</fullName>
    </recommendedName>
</protein>